<name>A0A852LAP5_UROIN</name>
<dbReference type="Proteomes" id="UP000654395">
    <property type="component" value="Unassembled WGS sequence"/>
</dbReference>
<dbReference type="OrthoDB" id="9941526at2759"/>
<dbReference type="PANTHER" id="PTHR17550:SF7">
    <property type="entry name" value="RNA-BINDING PROTEIN 44"/>
    <property type="match status" value="1"/>
</dbReference>
<evidence type="ECO:0000313" key="2">
    <source>
        <dbReference type="EMBL" id="NXX86212.1"/>
    </source>
</evidence>
<gene>
    <name evidence="2" type="primary">Rbm44</name>
    <name evidence="2" type="ORF">UROIND_R13900</name>
</gene>
<comment type="caution">
    <text evidence="2">The sequence shown here is derived from an EMBL/GenBank/DDBJ whole genome shotgun (WGS) entry which is preliminary data.</text>
</comment>
<dbReference type="AlphaFoldDB" id="A0A852LAP5"/>
<keyword evidence="3" id="KW-1185">Reference proteome</keyword>
<reference evidence="2" key="1">
    <citation type="submission" date="2020-02" db="EMBL/GenBank/DDBJ databases">
        <title>Bird 10,000 Genomes (B10K) Project - Family phase.</title>
        <authorList>
            <person name="Zhang G."/>
        </authorList>
    </citation>
    <scope>NUCLEOTIDE SEQUENCE</scope>
    <source>
        <strain evidence="2">B10K-DU-030-59</strain>
    </source>
</reference>
<dbReference type="InterPro" id="IPR056870">
    <property type="entry name" value="TTC3/DZIP3/RBM44-like_helical"/>
</dbReference>
<protein>
    <submittedName>
        <fullName evidence="2">RBM44 protein</fullName>
    </submittedName>
</protein>
<feature type="domain" description="TTC3/DZIP3/RBM44-like helical" evidence="1">
    <location>
        <begin position="32"/>
        <end position="78"/>
    </location>
</feature>
<evidence type="ECO:0000259" key="1">
    <source>
        <dbReference type="Pfam" id="PF24905"/>
    </source>
</evidence>
<accession>A0A852LAP5</accession>
<evidence type="ECO:0000313" key="3">
    <source>
        <dbReference type="Proteomes" id="UP000654395"/>
    </source>
</evidence>
<organism evidence="2 3">
    <name type="scientific">Urocolius indicus</name>
    <name type="common">Red-faced mousebird</name>
    <name type="synonym">Colius indicus</name>
    <dbReference type="NCBI Taxonomy" id="458196"/>
    <lineage>
        <taxon>Eukaryota</taxon>
        <taxon>Metazoa</taxon>
        <taxon>Chordata</taxon>
        <taxon>Craniata</taxon>
        <taxon>Vertebrata</taxon>
        <taxon>Euteleostomi</taxon>
        <taxon>Archelosauria</taxon>
        <taxon>Archosauria</taxon>
        <taxon>Dinosauria</taxon>
        <taxon>Saurischia</taxon>
        <taxon>Theropoda</taxon>
        <taxon>Coelurosauria</taxon>
        <taxon>Aves</taxon>
        <taxon>Neognathae</taxon>
        <taxon>Neoaves</taxon>
        <taxon>Telluraves</taxon>
        <taxon>Coraciimorphae</taxon>
        <taxon>Coliiformes</taxon>
        <taxon>Coliidae</taxon>
        <taxon>Urocolius</taxon>
    </lineage>
</organism>
<proteinExistence type="predicted"/>
<dbReference type="PANTHER" id="PTHR17550">
    <property type="entry name" value="E3 UBIQUITIN-PROTEIN LIGASE TTC3"/>
    <property type="match status" value="1"/>
</dbReference>
<feature type="non-terminal residue" evidence="2">
    <location>
        <position position="80"/>
    </location>
</feature>
<feature type="non-terminal residue" evidence="2">
    <location>
        <position position="1"/>
    </location>
</feature>
<dbReference type="Pfam" id="PF24905">
    <property type="entry name" value="TTC3_9th"/>
    <property type="match status" value="1"/>
</dbReference>
<dbReference type="EMBL" id="WBNH01011876">
    <property type="protein sequence ID" value="NXX86212.1"/>
    <property type="molecule type" value="Genomic_DNA"/>
</dbReference>
<sequence length="80" mass="9009">ENFLQKTSVPFATNSFDAFISSNTWNVSSYVRLMKKLEKIHPEASKDRIVNAVLQVRKNNKGVLSGLSINTIVERTSNIL</sequence>